<feature type="binding site" evidence="7">
    <location>
        <position position="134"/>
    </location>
    <ligand>
        <name>Fe cation</name>
        <dbReference type="ChEBI" id="CHEBI:24875"/>
    </ligand>
</feature>
<evidence type="ECO:0000259" key="10">
    <source>
        <dbReference type="Pfam" id="PF02911"/>
    </source>
</evidence>
<dbReference type="PANTHER" id="PTHR11138:SF5">
    <property type="entry name" value="METHIONYL-TRNA FORMYLTRANSFERASE, MITOCHONDRIAL"/>
    <property type="match status" value="1"/>
</dbReference>
<dbReference type="Gene3D" id="3.40.50.170">
    <property type="entry name" value="Formyl transferase, N-terminal domain"/>
    <property type="match status" value="1"/>
</dbReference>
<feature type="binding site" evidence="7">
    <location>
        <position position="130"/>
    </location>
    <ligand>
        <name>Fe cation</name>
        <dbReference type="ChEBI" id="CHEBI:24875"/>
    </ligand>
</feature>
<keyword evidence="5 8" id="KW-0648">Protein biosynthesis</keyword>
<dbReference type="HAMAP" id="MF_00163">
    <property type="entry name" value="Pep_deformylase"/>
    <property type="match status" value="1"/>
</dbReference>
<dbReference type="FunFam" id="3.40.50.170:FF:000004">
    <property type="entry name" value="Methionyl-tRNA formyltransferase"/>
    <property type="match status" value="1"/>
</dbReference>
<feature type="active site" evidence="7">
    <location>
        <position position="131"/>
    </location>
</feature>
<dbReference type="InterPro" id="IPR041711">
    <property type="entry name" value="Met-tRNA-FMT_N"/>
</dbReference>
<evidence type="ECO:0000259" key="9">
    <source>
        <dbReference type="Pfam" id="PF00551"/>
    </source>
</evidence>
<feature type="domain" description="Formyl transferase N-terminal" evidence="9">
    <location>
        <begin position="154"/>
        <end position="330"/>
    </location>
</feature>
<dbReference type="GO" id="GO:0046872">
    <property type="term" value="F:metal ion binding"/>
    <property type="evidence" value="ECO:0007669"/>
    <property type="project" value="UniProtKB-KW"/>
</dbReference>
<feature type="binding site" evidence="8">
    <location>
        <begin position="259"/>
        <end position="262"/>
    </location>
    <ligand>
        <name>(6S)-5,6,7,8-tetrahydrofolate</name>
        <dbReference type="ChEBI" id="CHEBI:57453"/>
    </ligand>
</feature>
<evidence type="ECO:0000256" key="4">
    <source>
        <dbReference type="ARBA" id="ARBA00022679"/>
    </source>
</evidence>
<dbReference type="PANTHER" id="PTHR11138">
    <property type="entry name" value="METHIONYL-TRNA FORMYLTRANSFERASE"/>
    <property type="match status" value="1"/>
</dbReference>
<name>A0A377FVK7_9BACL</name>
<dbReference type="InterPro" id="IPR036477">
    <property type="entry name" value="Formyl_transf_N_sf"/>
</dbReference>
<comment type="catalytic activity">
    <reaction evidence="7">
        <text>N-terminal N-formyl-L-methionyl-[peptide] + H2O = N-terminal L-methionyl-[peptide] + formate</text>
        <dbReference type="Rhea" id="RHEA:24420"/>
        <dbReference type="Rhea" id="RHEA-COMP:10639"/>
        <dbReference type="Rhea" id="RHEA-COMP:10640"/>
        <dbReference type="ChEBI" id="CHEBI:15377"/>
        <dbReference type="ChEBI" id="CHEBI:15740"/>
        <dbReference type="ChEBI" id="CHEBI:49298"/>
        <dbReference type="ChEBI" id="CHEBI:64731"/>
        <dbReference type="EC" id="3.5.1.88"/>
    </reaction>
</comment>
<dbReference type="NCBIfam" id="TIGR00079">
    <property type="entry name" value="pept_deformyl"/>
    <property type="match status" value="1"/>
</dbReference>
<feature type="domain" description="Formyl transferase C-terminal" evidence="10">
    <location>
        <begin position="353"/>
        <end position="449"/>
    </location>
</feature>
<evidence type="ECO:0000256" key="2">
    <source>
        <dbReference type="ARBA" id="ARBA00010699"/>
    </source>
</evidence>
<dbReference type="OrthoDB" id="9802815at2"/>
<dbReference type="GO" id="GO:0005829">
    <property type="term" value="C:cytosol"/>
    <property type="evidence" value="ECO:0007669"/>
    <property type="project" value="TreeGrafter"/>
</dbReference>
<evidence type="ECO:0000313" key="11">
    <source>
        <dbReference type="EMBL" id="STO08516.1"/>
    </source>
</evidence>
<keyword evidence="7" id="KW-0408">Iron</keyword>
<keyword evidence="4 8" id="KW-0808">Transferase</keyword>
<dbReference type="InterPro" id="IPR036821">
    <property type="entry name" value="Peptide_deformylase_sf"/>
</dbReference>
<evidence type="ECO:0000256" key="1">
    <source>
        <dbReference type="ARBA" id="ARBA00002606"/>
    </source>
</evidence>
<evidence type="ECO:0000256" key="7">
    <source>
        <dbReference type="HAMAP-Rule" id="MF_00163"/>
    </source>
</evidence>
<dbReference type="SUPFAM" id="SSF56420">
    <property type="entry name" value="Peptide deformylase"/>
    <property type="match status" value="1"/>
</dbReference>
<dbReference type="GO" id="GO:0042586">
    <property type="term" value="F:peptide deformylase activity"/>
    <property type="evidence" value="ECO:0007669"/>
    <property type="project" value="UniProtKB-UniRule"/>
</dbReference>
<dbReference type="InterPro" id="IPR037022">
    <property type="entry name" value="Formyl_trans_C_sf"/>
</dbReference>
<evidence type="ECO:0000313" key="12">
    <source>
        <dbReference type="Proteomes" id="UP000254060"/>
    </source>
</evidence>
<accession>A0A377FVK7</accession>
<gene>
    <name evidence="8 11" type="primary">fmt</name>
    <name evidence="7" type="synonym">def</name>
    <name evidence="11" type="ORF">NCTC13163_01888</name>
</gene>
<comment type="function">
    <text evidence="7">Removes the formyl group from the N-terminal Met of newly synthesized proteins. Requires at least a dipeptide for an efficient rate of reaction. N-terminal L-methionine is a prerequisite for activity but the enzyme has broad specificity at other positions.</text>
</comment>
<dbReference type="NCBIfam" id="NF001159">
    <property type="entry name" value="PRK00150.1-3"/>
    <property type="match status" value="1"/>
</dbReference>
<dbReference type="InterPro" id="IPR005793">
    <property type="entry name" value="Formyl_trans_C"/>
</dbReference>
<evidence type="ECO:0000256" key="5">
    <source>
        <dbReference type="ARBA" id="ARBA00022917"/>
    </source>
</evidence>
<dbReference type="SUPFAM" id="SSF53328">
    <property type="entry name" value="Formyltransferase"/>
    <property type="match status" value="1"/>
</dbReference>
<dbReference type="InterPro" id="IPR002376">
    <property type="entry name" value="Formyl_transf_N"/>
</dbReference>
<comment type="similarity">
    <text evidence="3 7">Belongs to the polypeptide deformylase family.</text>
</comment>
<dbReference type="HAMAP" id="MF_00182">
    <property type="entry name" value="Formyl_trans"/>
    <property type="match status" value="1"/>
</dbReference>
<comment type="catalytic activity">
    <reaction evidence="6 8">
        <text>L-methionyl-tRNA(fMet) + (6R)-10-formyltetrahydrofolate = N-formyl-L-methionyl-tRNA(fMet) + (6S)-5,6,7,8-tetrahydrofolate + H(+)</text>
        <dbReference type="Rhea" id="RHEA:24380"/>
        <dbReference type="Rhea" id="RHEA-COMP:9952"/>
        <dbReference type="Rhea" id="RHEA-COMP:9953"/>
        <dbReference type="ChEBI" id="CHEBI:15378"/>
        <dbReference type="ChEBI" id="CHEBI:57453"/>
        <dbReference type="ChEBI" id="CHEBI:78530"/>
        <dbReference type="ChEBI" id="CHEBI:78844"/>
        <dbReference type="ChEBI" id="CHEBI:195366"/>
        <dbReference type="EC" id="2.1.2.9"/>
    </reaction>
</comment>
<dbReference type="Pfam" id="PF01327">
    <property type="entry name" value="Pep_deformylase"/>
    <property type="match status" value="1"/>
</dbReference>
<dbReference type="STRING" id="1397694.GCA_000702585_02382"/>
<dbReference type="NCBIfam" id="TIGR00460">
    <property type="entry name" value="fmt"/>
    <property type="match status" value="1"/>
</dbReference>
<dbReference type="EMBL" id="UGGP01000001">
    <property type="protein sequence ID" value="STO08516.1"/>
    <property type="molecule type" value="Genomic_DNA"/>
</dbReference>
<comment type="similarity">
    <text evidence="2 8">Belongs to the Fmt family.</text>
</comment>
<comment type="function">
    <text evidence="1 8">Attaches a formyl group to the free amino group of methionyl-tRNA(fMet). The formyl group appears to play a dual role in the initiator identity of N-formylmethionyl-tRNA by promoting its recognition by IF2 and preventing the misappropriation of this tRNA by the elongation apparatus.</text>
</comment>
<keyword evidence="7" id="KW-0479">Metal-binding</keyword>
<protein>
    <recommendedName>
        <fullName evidence="7 8">Multifunctional fusion protein</fullName>
    </recommendedName>
    <domain>
        <recommendedName>
            <fullName evidence="7">Peptide deformylase</fullName>
            <shortName evidence="7">PDF</shortName>
            <ecNumber evidence="7">3.5.1.88</ecNumber>
        </recommendedName>
        <alternativeName>
            <fullName evidence="7">Polypeptide deformylase</fullName>
        </alternativeName>
    </domain>
    <domain>
        <recommendedName>
            <fullName evidence="8">Methionyl-tRNA formyltransferase</fullName>
            <ecNumber evidence="8">2.1.2.9</ecNumber>
        </recommendedName>
    </domain>
</protein>
<reference evidence="11 12" key="1">
    <citation type="submission" date="2018-06" db="EMBL/GenBank/DDBJ databases">
        <authorList>
            <consortium name="Pathogen Informatics"/>
            <person name="Doyle S."/>
        </authorList>
    </citation>
    <scope>NUCLEOTIDE SEQUENCE [LARGE SCALE GENOMIC DNA]</scope>
    <source>
        <strain evidence="11 12">NCTC13163</strain>
    </source>
</reference>
<dbReference type="InterPro" id="IPR011034">
    <property type="entry name" value="Formyl_transferase-like_C_sf"/>
</dbReference>
<organism evidence="11 12">
    <name type="scientific">Exiguobacterium aurantiacum</name>
    <dbReference type="NCBI Taxonomy" id="33987"/>
    <lineage>
        <taxon>Bacteria</taxon>
        <taxon>Bacillati</taxon>
        <taxon>Bacillota</taxon>
        <taxon>Bacilli</taxon>
        <taxon>Bacillales</taxon>
        <taxon>Bacillales Family XII. Incertae Sedis</taxon>
        <taxon>Exiguobacterium</taxon>
    </lineage>
</organism>
<dbReference type="GO" id="GO:0004479">
    <property type="term" value="F:methionyl-tRNA formyltransferase activity"/>
    <property type="evidence" value="ECO:0007669"/>
    <property type="project" value="UniProtKB-UniRule"/>
</dbReference>
<dbReference type="SUPFAM" id="SSF50486">
    <property type="entry name" value="FMT C-terminal domain-like"/>
    <property type="match status" value="1"/>
</dbReference>
<dbReference type="EC" id="2.1.2.9" evidence="8"/>
<dbReference type="EC" id="3.5.1.88" evidence="7"/>
<dbReference type="Gene3D" id="3.10.25.10">
    <property type="entry name" value="Formyl transferase, C-terminal domain"/>
    <property type="match status" value="1"/>
</dbReference>
<evidence type="ECO:0000256" key="8">
    <source>
        <dbReference type="HAMAP-Rule" id="MF_00182"/>
    </source>
</evidence>
<keyword evidence="7" id="KW-0378">Hydrolase</keyword>
<dbReference type="AlphaFoldDB" id="A0A377FVK7"/>
<dbReference type="PROSITE" id="PS00373">
    <property type="entry name" value="GART"/>
    <property type="match status" value="1"/>
</dbReference>
<dbReference type="Gene3D" id="3.90.45.10">
    <property type="entry name" value="Peptide deformylase"/>
    <property type="match status" value="1"/>
</dbReference>
<sequence length="461" mass="50479">MYKVVEVPNEILRVVCEPVTKFDKKLRQTVDRLFDTMYEYDGVGVAAPQVNLNQRLAVVHTDDETGPLVLINPEIVETSGKEVGLEGCLSIPGEFGFVERHETIVVKTQDMKGREQHVKASGFFARAIQHEIDHLDGVLFTDKLAVPRKGTDQRIVFMGTPTFAVSVLERLLEEGYNVVGVVSQPDKPVGRKRELKPTPVKECALRHGIPVLQPEKVRTDYADILALEPDLIVTAAYGQIVPTELLEAPTHGAINVHASLLPKYRGGAPIHQAILDGEKETGVTIMYMVDKLDAGDMIANTIVPIEQTDTVGTLFEKLAVAGSDLLIQTLPAFLEGWIEAVPQDERDVTFAPNISRDREQLDWSQPGEAIFNHIRGMNPFPTAYTLIAGERVKVFSSEKTTGTGEPGTIVRLEDDGFVVATGDAVAIKVVELQPAGKKRMDGSTFMRGAGQKLQVGDRLGG</sequence>
<dbReference type="CDD" id="cd08704">
    <property type="entry name" value="Met_tRNA_FMT_C"/>
    <property type="match status" value="1"/>
</dbReference>
<dbReference type="Proteomes" id="UP000254060">
    <property type="component" value="Unassembled WGS sequence"/>
</dbReference>
<evidence type="ECO:0000256" key="6">
    <source>
        <dbReference type="ARBA" id="ARBA00048558"/>
    </source>
</evidence>
<evidence type="ECO:0000256" key="3">
    <source>
        <dbReference type="ARBA" id="ARBA00010759"/>
    </source>
</evidence>
<dbReference type="InterPro" id="IPR044135">
    <property type="entry name" value="Met-tRNA-FMT_C"/>
</dbReference>
<proteinExistence type="inferred from homology"/>
<dbReference type="CDD" id="cd08646">
    <property type="entry name" value="FMT_core_Met-tRNA-FMT_N"/>
    <property type="match status" value="1"/>
</dbReference>
<dbReference type="InterPro" id="IPR005794">
    <property type="entry name" value="Fmt"/>
</dbReference>
<dbReference type="PRINTS" id="PR01576">
    <property type="entry name" value="PDEFORMYLASE"/>
</dbReference>
<feature type="binding site" evidence="7">
    <location>
        <position position="88"/>
    </location>
    <ligand>
        <name>Fe cation</name>
        <dbReference type="ChEBI" id="CHEBI:24875"/>
    </ligand>
</feature>
<dbReference type="CDD" id="cd00487">
    <property type="entry name" value="Pep_deformylase"/>
    <property type="match status" value="1"/>
</dbReference>
<dbReference type="Pfam" id="PF00551">
    <property type="entry name" value="Formyl_trans_N"/>
    <property type="match status" value="1"/>
</dbReference>
<dbReference type="InterPro" id="IPR001555">
    <property type="entry name" value="GART_AS"/>
</dbReference>
<dbReference type="InterPro" id="IPR023635">
    <property type="entry name" value="Peptide_deformylase"/>
</dbReference>
<dbReference type="SMR" id="A0A377FVK7"/>
<dbReference type="Pfam" id="PF02911">
    <property type="entry name" value="Formyl_trans_C"/>
    <property type="match status" value="1"/>
</dbReference>
<comment type="cofactor">
    <cofactor evidence="7">
        <name>Fe(2+)</name>
        <dbReference type="ChEBI" id="CHEBI:29033"/>
    </cofactor>
    <text evidence="7">Binds 1 Fe(2+) ion.</text>
</comment>